<accession>A0ABD0VED2</accession>
<gene>
    <name evidence="4" type="ORF">M5K25_007427</name>
</gene>
<feature type="domain" description="DUF7725" evidence="3">
    <location>
        <begin position="616"/>
        <end position="688"/>
    </location>
</feature>
<keyword evidence="1" id="KW-0175">Coiled coil</keyword>
<protein>
    <recommendedName>
        <fullName evidence="3">DUF7725 domain-containing protein</fullName>
    </recommendedName>
</protein>
<keyword evidence="5" id="KW-1185">Reference proteome</keyword>
<dbReference type="Pfam" id="PF24851">
    <property type="entry name" value="DUF7725"/>
    <property type="match status" value="1"/>
</dbReference>
<name>A0ABD0VED2_DENTH</name>
<dbReference type="EMBL" id="JANQDX010000006">
    <property type="protein sequence ID" value="KAL0923373.1"/>
    <property type="molecule type" value="Genomic_DNA"/>
</dbReference>
<reference evidence="4 5" key="1">
    <citation type="journal article" date="2024" name="Plant Biotechnol. J.">
        <title>Dendrobium thyrsiflorum genome and its molecular insights into genes involved in important horticultural traits.</title>
        <authorList>
            <person name="Chen B."/>
            <person name="Wang J.Y."/>
            <person name="Zheng P.J."/>
            <person name="Li K.L."/>
            <person name="Liang Y.M."/>
            <person name="Chen X.F."/>
            <person name="Zhang C."/>
            <person name="Zhao X."/>
            <person name="He X."/>
            <person name="Zhang G.Q."/>
            <person name="Liu Z.J."/>
            <person name="Xu Q."/>
        </authorList>
    </citation>
    <scope>NUCLEOTIDE SEQUENCE [LARGE SCALE GENOMIC DNA]</scope>
    <source>
        <strain evidence="4">GZMU011</strain>
    </source>
</reference>
<feature type="region of interest" description="Disordered" evidence="2">
    <location>
        <begin position="323"/>
        <end position="363"/>
    </location>
</feature>
<feature type="compositionally biased region" description="Polar residues" evidence="2">
    <location>
        <begin position="801"/>
        <end position="811"/>
    </location>
</feature>
<feature type="coiled-coil region" evidence="1">
    <location>
        <begin position="82"/>
        <end position="224"/>
    </location>
</feature>
<evidence type="ECO:0000256" key="2">
    <source>
        <dbReference type="SAM" id="MobiDB-lite"/>
    </source>
</evidence>
<feature type="region of interest" description="Disordered" evidence="2">
    <location>
        <begin position="801"/>
        <end position="835"/>
    </location>
</feature>
<proteinExistence type="predicted"/>
<evidence type="ECO:0000256" key="1">
    <source>
        <dbReference type="SAM" id="Coils"/>
    </source>
</evidence>
<comment type="caution">
    <text evidence="4">The sequence shown here is derived from an EMBL/GenBank/DDBJ whole genome shotgun (WGS) entry which is preliminary data.</text>
</comment>
<dbReference type="PANTHER" id="PTHR35766">
    <property type="entry name" value="OS08G0543600 PROTEIN"/>
    <property type="match status" value="1"/>
</dbReference>
<sequence length="835" mass="92833">MEATVSNGGSLPVPSPHHPPRKEWRTVSEHSFHNNGGEEMEHVKFGQSDERTIYEVQEVTGPLDVDFCSITIDGGGLTDKILQGRLQEVSRQREELEHLETELRAQAIARTETMEMQRRYQSQIREHVDATSQLKDLIKQKEQEISELKATLQEKDRELRSVKIDNEAVWAKEDLLREQNKELATFRRELDNSEVERAQLVKQIHDLQEHVREKESQFLALEEQLRVDRETVLYKDEQLREAQAWIARVQVDALQSTTNQSLQAELQERTEQFNQYWIALQRQFVEMERHHIQTIQQLHLELAEARGKSEIYKDGFLITHENSTDSSSHLQKKGHQMNATNDGISNSALTHPSNGKFSTSSSSINTEHASGVPVFPPLLGMGTFLPAGQMAAFRPFVMHPQGVPHSPSSTNSIISQSYLGNVLPTSPVPAQQYWLNQQVMLNQSKCNTCQLEPNQVGLDSHFSCQLSADGKVLQEYHLNSQNNQLQSSFPAINGSNEEIQVPEISSKQYQLPQKTQGTSVANSLLNAAFRCETAGQRSEHKDYSIASFTESQELVTTSSQQCLAAIIDADAAPSIVVGSNSAAEYNRAKLVSSETTIPTTHESSSVTTSKAMDHSLLDERALLACIVRAIPAGSDGRIRISTTLPNRLGKMLAPLHWHDYKKHYGKLDDFVSHHPELFVIEGDFIHLREGAQEIISATTAVAKVAAAAAASSVSFSSLVPSVAVTPVSQSNRHKMSSVESKSVNSVSYDSFPVNLKSPRQSQNGISFNIVQEIPDLTFSNKIKSSYEMNGLSTEMSTAQPTASNVVGNGSNRGLRHVFGGKQQERSSGTGVISRR</sequence>
<dbReference type="Proteomes" id="UP001552299">
    <property type="component" value="Unassembled WGS sequence"/>
</dbReference>
<dbReference type="AlphaFoldDB" id="A0ABD0VED2"/>
<evidence type="ECO:0000259" key="3">
    <source>
        <dbReference type="Pfam" id="PF24851"/>
    </source>
</evidence>
<dbReference type="PANTHER" id="PTHR35766:SF1">
    <property type="entry name" value="OS08G0543600 PROTEIN"/>
    <property type="match status" value="1"/>
</dbReference>
<feature type="compositionally biased region" description="Polar residues" evidence="2">
    <location>
        <begin position="825"/>
        <end position="835"/>
    </location>
</feature>
<feature type="compositionally biased region" description="Polar residues" evidence="2">
    <location>
        <begin position="337"/>
        <end position="363"/>
    </location>
</feature>
<evidence type="ECO:0000313" key="4">
    <source>
        <dbReference type="EMBL" id="KAL0923373.1"/>
    </source>
</evidence>
<dbReference type="InterPro" id="IPR056142">
    <property type="entry name" value="DUF7725"/>
</dbReference>
<organism evidence="4 5">
    <name type="scientific">Dendrobium thyrsiflorum</name>
    <name type="common">Pinecone-like raceme dendrobium</name>
    <name type="synonym">Orchid</name>
    <dbReference type="NCBI Taxonomy" id="117978"/>
    <lineage>
        <taxon>Eukaryota</taxon>
        <taxon>Viridiplantae</taxon>
        <taxon>Streptophyta</taxon>
        <taxon>Embryophyta</taxon>
        <taxon>Tracheophyta</taxon>
        <taxon>Spermatophyta</taxon>
        <taxon>Magnoliopsida</taxon>
        <taxon>Liliopsida</taxon>
        <taxon>Asparagales</taxon>
        <taxon>Orchidaceae</taxon>
        <taxon>Epidendroideae</taxon>
        <taxon>Malaxideae</taxon>
        <taxon>Dendrobiinae</taxon>
        <taxon>Dendrobium</taxon>
    </lineage>
</organism>
<feature type="region of interest" description="Disordered" evidence="2">
    <location>
        <begin position="1"/>
        <end position="27"/>
    </location>
</feature>
<evidence type="ECO:0000313" key="5">
    <source>
        <dbReference type="Proteomes" id="UP001552299"/>
    </source>
</evidence>